<evidence type="ECO:0000313" key="5">
    <source>
        <dbReference type="EMBL" id="EIG52479.1"/>
    </source>
</evidence>
<dbReference type="Pfam" id="PF00535">
    <property type="entry name" value="Glycos_transf_2"/>
    <property type="match status" value="1"/>
</dbReference>
<sequence length="550" mass="57662">MPAHPEITPYPPPARLQRASPLLAFGLEGPWLARHLAAALATAAATDPALARAVLALAAWNFERAPLDPAFAAPGLAAARQAGDAPRRRALCAALARRLSRPAGVPDAGDWPALRDSADPEAGLAFLRPRLADPAGSLFWPGRAFAFALGRGLPDLGRKVIERLGREPDPVSALGPRLAAEAAFAWDGPGAGLAALHAVDAALFPRFHGLALAHGLAETGEREAARAVLAHLWRAENWHPGLTLRLDALTRPKAPARLDALPGRLFVFLYSFNRAGLLAATLESLAQSRLGPARIVVLDNGGTDDTDAVCRAFGDRLGPDRFEAVRLPANIGAPAARNWLAATSNLGPDDLAAYVDDDVTLPPDWLEILAGALLADRLADVAGARIVTATGPAAGTVQAADVRLLPPDAANTVRPLVNYGNGPDFGLLATTRPCPSVSGCCHLFRGQALAGPAPFDIRFSPSQFDDLARDLGGFLAGRRAVYVGSLAVRHHQHAGPAQARNQAAVGQLLGARAKLDGLFGRSVMAVAAARDADTAFAAWEEKWRALRDTA</sequence>
<dbReference type="EMBL" id="JH600068">
    <property type="protein sequence ID" value="EIG52479.1"/>
    <property type="molecule type" value="Genomic_DNA"/>
</dbReference>
<evidence type="ECO:0000256" key="3">
    <source>
        <dbReference type="ARBA" id="ARBA00022679"/>
    </source>
</evidence>
<dbReference type="OrthoDB" id="5443808at2"/>
<dbReference type="PANTHER" id="PTHR43179:SF12">
    <property type="entry name" value="GALACTOFURANOSYLTRANSFERASE GLFT2"/>
    <property type="match status" value="1"/>
</dbReference>
<dbReference type="InterPro" id="IPR029044">
    <property type="entry name" value="Nucleotide-diphossugar_trans"/>
</dbReference>
<keyword evidence="3 5" id="KW-0808">Transferase</keyword>
<feature type="domain" description="Glycosyltransferase 2-like" evidence="4">
    <location>
        <begin position="268"/>
        <end position="391"/>
    </location>
</feature>
<dbReference type="AlphaFoldDB" id="I2PY73"/>
<dbReference type="InterPro" id="IPR001173">
    <property type="entry name" value="Glyco_trans_2-like"/>
</dbReference>
<dbReference type="PANTHER" id="PTHR43179">
    <property type="entry name" value="RHAMNOSYLTRANSFERASE WBBL"/>
    <property type="match status" value="1"/>
</dbReference>
<name>I2PY73_9BACT</name>
<dbReference type="GO" id="GO:0016757">
    <property type="term" value="F:glycosyltransferase activity"/>
    <property type="evidence" value="ECO:0007669"/>
    <property type="project" value="UniProtKB-KW"/>
</dbReference>
<protein>
    <submittedName>
        <fullName evidence="5">Putative glycosyltransferase</fullName>
    </submittedName>
</protein>
<comment type="similarity">
    <text evidence="1">Belongs to the glycosyltransferase 2 family.</text>
</comment>
<keyword evidence="2" id="KW-0328">Glycosyltransferase</keyword>
<reference evidence="5" key="1">
    <citation type="submission" date="2011-11" db="EMBL/GenBank/DDBJ databases">
        <title>Improved High-Quality Draft sequence of Desulfovibrio sp. U5L.</title>
        <authorList>
            <consortium name="US DOE Joint Genome Institute"/>
            <person name="Lucas S."/>
            <person name="Han J."/>
            <person name="Lapidus A."/>
            <person name="Cheng J.-F."/>
            <person name="Goodwin L."/>
            <person name="Pitluck S."/>
            <person name="Peters L."/>
            <person name="Ovchinnikova G."/>
            <person name="Held B."/>
            <person name="Detter J.C."/>
            <person name="Han C."/>
            <person name="Tapia R."/>
            <person name="Land M."/>
            <person name="Hauser L."/>
            <person name="Kyrpides N."/>
            <person name="Ivanova N."/>
            <person name="Pagani I."/>
            <person name="Gabster J."/>
            <person name="Walker C."/>
            <person name="Stolyar S."/>
            <person name="Stahl D."/>
            <person name="Arkin A."/>
            <person name="Dehal P."/>
            <person name="Hazen T."/>
            <person name="Woyke T."/>
        </authorList>
    </citation>
    <scope>NUCLEOTIDE SEQUENCE [LARGE SCALE GENOMIC DNA]</scope>
    <source>
        <strain evidence="5">U5L</strain>
    </source>
</reference>
<dbReference type="SUPFAM" id="SSF53448">
    <property type="entry name" value="Nucleotide-diphospho-sugar transferases"/>
    <property type="match status" value="1"/>
</dbReference>
<evidence type="ECO:0000256" key="1">
    <source>
        <dbReference type="ARBA" id="ARBA00006739"/>
    </source>
</evidence>
<evidence type="ECO:0000256" key="2">
    <source>
        <dbReference type="ARBA" id="ARBA00022676"/>
    </source>
</evidence>
<proteinExistence type="inferred from homology"/>
<dbReference type="HOGENOM" id="CLU_023729_0_0_7"/>
<dbReference type="STRING" id="596152.DesU5LDRAFT_0776"/>
<gene>
    <name evidence="5" type="ORF">DesU5LDRAFT_0776</name>
</gene>
<organism evidence="5">
    <name type="scientific">Desulfovibrio sp. U5L</name>
    <dbReference type="NCBI Taxonomy" id="596152"/>
    <lineage>
        <taxon>Bacteria</taxon>
        <taxon>Pseudomonadati</taxon>
        <taxon>Thermodesulfobacteriota</taxon>
        <taxon>Desulfovibrionia</taxon>
        <taxon>Desulfovibrionales</taxon>
        <taxon>Desulfovibrionaceae</taxon>
        <taxon>Desulfovibrio</taxon>
    </lineage>
</organism>
<dbReference type="CDD" id="cd00761">
    <property type="entry name" value="Glyco_tranf_GTA_type"/>
    <property type="match status" value="1"/>
</dbReference>
<evidence type="ECO:0000259" key="4">
    <source>
        <dbReference type="Pfam" id="PF00535"/>
    </source>
</evidence>
<dbReference type="eggNOG" id="COG1216">
    <property type="taxonomic scope" value="Bacteria"/>
</dbReference>
<dbReference type="Gene3D" id="3.90.550.10">
    <property type="entry name" value="Spore Coat Polysaccharide Biosynthesis Protein SpsA, Chain A"/>
    <property type="match status" value="1"/>
</dbReference>
<accession>I2PY73</accession>